<organism evidence="1">
    <name type="scientific">marine sediment metagenome</name>
    <dbReference type="NCBI Taxonomy" id="412755"/>
    <lineage>
        <taxon>unclassified sequences</taxon>
        <taxon>metagenomes</taxon>
        <taxon>ecological metagenomes</taxon>
    </lineage>
</organism>
<reference evidence="1" key="1">
    <citation type="journal article" date="2015" name="Nature">
        <title>Complex archaea that bridge the gap between prokaryotes and eukaryotes.</title>
        <authorList>
            <person name="Spang A."/>
            <person name="Saw J.H."/>
            <person name="Jorgensen S.L."/>
            <person name="Zaremba-Niedzwiedzka K."/>
            <person name="Martijn J."/>
            <person name="Lind A.E."/>
            <person name="van Eijk R."/>
            <person name="Schleper C."/>
            <person name="Guy L."/>
            <person name="Ettema T.J."/>
        </authorList>
    </citation>
    <scope>NUCLEOTIDE SEQUENCE</scope>
</reference>
<protein>
    <submittedName>
        <fullName evidence="1">Uncharacterized protein</fullName>
    </submittedName>
</protein>
<evidence type="ECO:0000313" key="1">
    <source>
        <dbReference type="EMBL" id="KKN59807.1"/>
    </source>
</evidence>
<dbReference type="EMBL" id="LAZR01000714">
    <property type="protein sequence ID" value="KKN59807.1"/>
    <property type="molecule type" value="Genomic_DNA"/>
</dbReference>
<name>A0A0F9SC20_9ZZZZ</name>
<proteinExistence type="predicted"/>
<sequence>MTKYYEKIESMRKFDKEWVKAQEKAESSLGMDDSYTINENGMVTRFINCDQADAFHNYVRNMKEEVFNVFCEMFFLAIKVKDKVEMFKALTIFDEMDNYNLGNPSMRRRLKRIREATHEVSYQF</sequence>
<accession>A0A0F9SC20</accession>
<comment type="caution">
    <text evidence="1">The sequence shown here is derived from an EMBL/GenBank/DDBJ whole genome shotgun (WGS) entry which is preliminary data.</text>
</comment>
<dbReference type="AlphaFoldDB" id="A0A0F9SC20"/>
<gene>
    <name evidence="1" type="ORF">LCGC14_0538050</name>
</gene>